<dbReference type="AlphaFoldDB" id="A0A521DF26"/>
<protein>
    <submittedName>
        <fullName evidence="1">Uncharacterized protein</fullName>
    </submittedName>
</protein>
<evidence type="ECO:0000313" key="2">
    <source>
        <dbReference type="Proteomes" id="UP000317484"/>
    </source>
</evidence>
<name>A0A521DF26_9ACTN</name>
<organism evidence="1 2">
    <name type="scientific">Geodermatophilus aquaeductus</name>
    <dbReference type="NCBI Taxonomy" id="1564161"/>
    <lineage>
        <taxon>Bacteria</taxon>
        <taxon>Bacillati</taxon>
        <taxon>Actinomycetota</taxon>
        <taxon>Actinomycetes</taxon>
        <taxon>Geodermatophilales</taxon>
        <taxon>Geodermatophilaceae</taxon>
        <taxon>Geodermatophilus</taxon>
    </lineage>
</organism>
<dbReference type="Proteomes" id="UP000317484">
    <property type="component" value="Unassembled WGS sequence"/>
</dbReference>
<dbReference type="RefSeq" id="WP_142458296.1">
    <property type="nucleotide sequence ID" value="NZ_FXTJ01000003.1"/>
</dbReference>
<keyword evidence="2" id="KW-1185">Reference proteome</keyword>
<evidence type="ECO:0000313" key="1">
    <source>
        <dbReference type="EMBL" id="SMO70273.1"/>
    </source>
</evidence>
<gene>
    <name evidence="1" type="ORF">SAMN06273567_103152</name>
</gene>
<sequence>MTSTPGPDAYTLRAVVELEVALEAGTAVDAAHAVVGDLALQAFGPAVFGWIGEALAAEGREPDRWDVLLADDGLADRVLAHLRDRMGDDDAVPDPPSQDLVWSAYPPGVDPGRARFRRAVRRRRQSALMAAVVPRRHRVAGRHRRD</sequence>
<dbReference type="EMBL" id="FXTJ01000003">
    <property type="protein sequence ID" value="SMO70273.1"/>
    <property type="molecule type" value="Genomic_DNA"/>
</dbReference>
<accession>A0A521DF26</accession>
<reference evidence="1 2" key="1">
    <citation type="submission" date="2017-05" db="EMBL/GenBank/DDBJ databases">
        <authorList>
            <person name="Varghese N."/>
            <person name="Submissions S."/>
        </authorList>
    </citation>
    <scope>NUCLEOTIDE SEQUENCE [LARGE SCALE GENOMIC DNA]</scope>
    <source>
        <strain evidence="1 2">DSM 46834</strain>
    </source>
</reference>
<proteinExistence type="predicted"/>